<proteinExistence type="predicted"/>
<reference evidence="1 2" key="1">
    <citation type="submission" date="2015-09" db="EMBL/GenBank/DDBJ databases">
        <authorList>
            <consortium name="Pathogen Informatics"/>
        </authorList>
    </citation>
    <scope>NUCLEOTIDE SEQUENCE [LARGE SCALE GENOMIC DNA]</scope>
    <source>
        <strain evidence="1 2">2789STDY5608854</strain>
    </source>
</reference>
<organism evidence="1 2">
    <name type="scientific">Flavonifractor plautii</name>
    <name type="common">Fusobacterium plautii</name>
    <dbReference type="NCBI Taxonomy" id="292800"/>
    <lineage>
        <taxon>Bacteria</taxon>
        <taxon>Bacillati</taxon>
        <taxon>Bacillota</taxon>
        <taxon>Clostridia</taxon>
        <taxon>Eubacteriales</taxon>
        <taxon>Oscillospiraceae</taxon>
        <taxon>Flavonifractor</taxon>
    </lineage>
</organism>
<evidence type="ECO:0000313" key="1">
    <source>
        <dbReference type="EMBL" id="CUP91846.1"/>
    </source>
</evidence>
<evidence type="ECO:0000313" key="2">
    <source>
        <dbReference type="Proteomes" id="UP000095746"/>
    </source>
</evidence>
<accession>A0A174S5R0</accession>
<dbReference type="AlphaFoldDB" id="A0A174S5R0"/>
<dbReference type="EMBL" id="CYZT01000562">
    <property type="protein sequence ID" value="CUP91846.1"/>
    <property type="molecule type" value="Genomic_DNA"/>
</dbReference>
<sequence>MLTSLEENCMALYLSYLHLECIAPAHGCLRVGVRTEINKIVMGLVEKLRGTSVFHQVTIDFDHVVVSIGPGVLLAVDRNDRIFRLDTI</sequence>
<protein>
    <submittedName>
        <fullName evidence="1">Uncharacterized protein</fullName>
    </submittedName>
</protein>
<gene>
    <name evidence="1" type="ORF">ERS852411_03744</name>
</gene>
<dbReference type="Proteomes" id="UP000095746">
    <property type="component" value="Unassembled WGS sequence"/>
</dbReference>
<name>A0A174S5R0_FLAPL</name>